<name>A0A3R9QLJ2_9BACI</name>
<feature type="transmembrane region" description="Helical" evidence="1">
    <location>
        <begin position="33"/>
        <end position="58"/>
    </location>
</feature>
<dbReference type="RefSeq" id="WP_125555879.1">
    <property type="nucleotide sequence ID" value="NZ_RBVX01000008.1"/>
</dbReference>
<dbReference type="Proteomes" id="UP000275076">
    <property type="component" value="Unassembled WGS sequence"/>
</dbReference>
<dbReference type="InterPro" id="IPR020076">
    <property type="entry name" value="DUF2768"/>
</dbReference>
<accession>A0A3R9QLJ2</accession>
<evidence type="ECO:0000313" key="3">
    <source>
        <dbReference type="Proteomes" id="UP000275076"/>
    </source>
</evidence>
<keyword evidence="1" id="KW-0472">Membrane</keyword>
<keyword evidence="1" id="KW-1133">Transmembrane helix</keyword>
<keyword evidence="3" id="KW-1185">Reference proteome</keyword>
<evidence type="ECO:0000313" key="2">
    <source>
        <dbReference type="EMBL" id="RSL33474.1"/>
    </source>
</evidence>
<dbReference type="AlphaFoldDB" id="A0A3R9QLJ2"/>
<dbReference type="OrthoDB" id="2476435at2"/>
<dbReference type="EMBL" id="RBVX01000008">
    <property type="protein sequence ID" value="RSL33474.1"/>
    <property type="molecule type" value="Genomic_DNA"/>
</dbReference>
<sequence>MTALQNMWFAFFGIFLMFVSVGLTMLSHKLPGFWRILILIISFICLTVAGLIVLIIVVRGPIAD</sequence>
<keyword evidence="1" id="KW-0812">Transmembrane</keyword>
<dbReference type="Pfam" id="PF10966">
    <property type="entry name" value="DUF2768"/>
    <property type="match status" value="1"/>
</dbReference>
<protein>
    <submittedName>
        <fullName evidence="2">DUF2768 domain-containing protein</fullName>
    </submittedName>
</protein>
<gene>
    <name evidence="2" type="ORF">D7Z54_10950</name>
</gene>
<comment type="caution">
    <text evidence="2">The sequence shown here is derived from an EMBL/GenBank/DDBJ whole genome shotgun (WGS) entry which is preliminary data.</text>
</comment>
<evidence type="ECO:0000256" key="1">
    <source>
        <dbReference type="SAM" id="Phobius"/>
    </source>
</evidence>
<feature type="transmembrane region" description="Helical" evidence="1">
    <location>
        <begin position="7"/>
        <end position="27"/>
    </location>
</feature>
<reference evidence="2 3" key="1">
    <citation type="submission" date="2018-10" db="EMBL/GenBank/DDBJ databases">
        <title>Draft genome sequence of Bacillus salarius IM0101, isolated from a hypersaline soil in Inner Mongolia, China.</title>
        <authorList>
            <person name="Yamprayoonswat W."/>
            <person name="Boonvisut S."/>
            <person name="Jumpathong W."/>
            <person name="Sittihan S."/>
            <person name="Ruangsuj P."/>
            <person name="Wanthongcharoen S."/>
            <person name="Thongpramul N."/>
            <person name="Pimmason S."/>
            <person name="Yu B."/>
            <person name="Yasawong M."/>
        </authorList>
    </citation>
    <scope>NUCLEOTIDE SEQUENCE [LARGE SCALE GENOMIC DNA]</scope>
    <source>
        <strain evidence="2 3">IM0101</strain>
    </source>
</reference>
<proteinExistence type="predicted"/>
<organism evidence="2 3">
    <name type="scientific">Salibacterium salarium</name>
    <dbReference type="NCBI Taxonomy" id="284579"/>
    <lineage>
        <taxon>Bacteria</taxon>
        <taxon>Bacillati</taxon>
        <taxon>Bacillota</taxon>
        <taxon>Bacilli</taxon>
        <taxon>Bacillales</taxon>
        <taxon>Bacillaceae</taxon>
    </lineage>
</organism>